<keyword evidence="7" id="KW-1185">Reference proteome</keyword>
<dbReference type="Pfam" id="PF13715">
    <property type="entry name" value="CarbopepD_reg_2"/>
    <property type="match status" value="1"/>
</dbReference>
<dbReference type="Gene3D" id="2.60.40.1120">
    <property type="entry name" value="Carboxypeptidase-like, regulatory domain"/>
    <property type="match status" value="1"/>
</dbReference>
<dbReference type="PROSITE" id="PS52016">
    <property type="entry name" value="TONB_DEPENDENT_REC_3"/>
    <property type="match status" value="1"/>
</dbReference>
<keyword evidence="2 4" id="KW-0472">Membrane</keyword>
<evidence type="ECO:0000313" key="7">
    <source>
        <dbReference type="Proteomes" id="UP000292884"/>
    </source>
</evidence>
<dbReference type="InterPro" id="IPR037066">
    <property type="entry name" value="Plug_dom_sf"/>
</dbReference>
<dbReference type="InterPro" id="IPR008969">
    <property type="entry name" value="CarboxyPept-like_regulatory"/>
</dbReference>
<dbReference type="InterPro" id="IPR011662">
    <property type="entry name" value="Secretin/TonB_short_N"/>
</dbReference>
<comment type="caution">
    <text evidence="6">The sequence shown here is derived from an EMBL/GenBank/DDBJ whole genome shotgun (WGS) entry which is preliminary data.</text>
</comment>
<name>A0A4R0MN49_9SPHI</name>
<dbReference type="OrthoDB" id="601197at2"/>
<dbReference type="NCBIfam" id="TIGR04057">
    <property type="entry name" value="SusC_RagA_signa"/>
    <property type="match status" value="1"/>
</dbReference>
<organism evidence="6 7">
    <name type="scientific">Pedobacter frigiditerrae</name>
    <dbReference type="NCBI Taxonomy" id="2530452"/>
    <lineage>
        <taxon>Bacteria</taxon>
        <taxon>Pseudomonadati</taxon>
        <taxon>Bacteroidota</taxon>
        <taxon>Sphingobacteriia</taxon>
        <taxon>Sphingobacteriales</taxon>
        <taxon>Sphingobacteriaceae</taxon>
        <taxon>Pedobacter</taxon>
    </lineage>
</organism>
<dbReference type="Pfam" id="PF07660">
    <property type="entry name" value="STN"/>
    <property type="match status" value="1"/>
</dbReference>
<dbReference type="FunFam" id="2.170.130.10:FF:000003">
    <property type="entry name" value="SusC/RagA family TonB-linked outer membrane protein"/>
    <property type="match status" value="1"/>
</dbReference>
<dbReference type="SUPFAM" id="SSF56935">
    <property type="entry name" value="Porins"/>
    <property type="match status" value="1"/>
</dbReference>
<comment type="subcellular location">
    <subcellularLocation>
        <location evidence="4">Cell outer membrane</location>
        <topology evidence="4">Multi-pass membrane protein</topology>
    </subcellularLocation>
</comment>
<dbReference type="Pfam" id="PF07715">
    <property type="entry name" value="Plug"/>
    <property type="match status" value="1"/>
</dbReference>
<dbReference type="SMART" id="SM00965">
    <property type="entry name" value="STN"/>
    <property type="match status" value="1"/>
</dbReference>
<evidence type="ECO:0000256" key="2">
    <source>
        <dbReference type="ARBA" id="ARBA00023136"/>
    </source>
</evidence>
<keyword evidence="3 4" id="KW-0998">Cell outer membrane</keyword>
<dbReference type="AlphaFoldDB" id="A0A4R0MN49"/>
<gene>
    <name evidence="6" type="ORF">EZ428_19530</name>
</gene>
<keyword evidence="1 4" id="KW-0813">Transport</keyword>
<dbReference type="GO" id="GO:0009279">
    <property type="term" value="C:cell outer membrane"/>
    <property type="evidence" value="ECO:0007669"/>
    <property type="project" value="UniProtKB-SubCell"/>
</dbReference>
<evidence type="ECO:0000313" key="6">
    <source>
        <dbReference type="EMBL" id="TCC87927.1"/>
    </source>
</evidence>
<dbReference type="EMBL" id="SJSK01000006">
    <property type="protein sequence ID" value="TCC87927.1"/>
    <property type="molecule type" value="Genomic_DNA"/>
</dbReference>
<dbReference type="SUPFAM" id="SSF49464">
    <property type="entry name" value="Carboxypeptidase regulatory domain-like"/>
    <property type="match status" value="1"/>
</dbReference>
<dbReference type="InterPro" id="IPR023997">
    <property type="entry name" value="TonB-dep_OMP_SusC/RagA_CS"/>
</dbReference>
<dbReference type="InterPro" id="IPR039426">
    <property type="entry name" value="TonB-dep_rcpt-like"/>
</dbReference>
<dbReference type="NCBIfam" id="TIGR04056">
    <property type="entry name" value="OMP_RagA_SusC"/>
    <property type="match status" value="1"/>
</dbReference>
<evidence type="ECO:0000259" key="5">
    <source>
        <dbReference type="SMART" id="SM00965"/>
    </source>
</evidence>
<dbReference type="InterPro" id="IPR012910">
    <property type="entry name" value="Plug_dom"/>
</dbReference>
<keyword evidence="4" id="KW-1134">Transmembrane beta strand</keyword>
<dbReference type="Proteomes" id="UP000292884">
    <property type="component" value="Unassembled WGS sequence"/>
</dbReference>
<comment type="similarity">
    <text evidence="4">Belongs to the TonB-dependent receptor family.</text>
</comment>
<dbReference type="InterPro" id="IPR023996">
    <property type="entry name" value="TonB-dep_OMP_SusC/RagA"/>
</dbReference>
<evidence type="ECO:0000256" key="4">
    <source>
        <dbReference type="PROSITE-ProRule" id="PRU01360"/>
    </source>
</evidence>
<evidence type="ECO:0000256" key="1">
    <source>
        <dbReference type="ARBA" id="ARBA00022448"/>
    </source>
</evidence>
<protein>
    <submittedName>
        <fullName evidence="6">SusC/RagA family TonB-linked outer membrane protein</fullName>
    </submittedName>
</protein>
<sequence length="1130" mass="125223">MYKKINTTACSGSKPVPFKFLLCMKFILILMFAFSLQISAETHAQKINLNVKNVSIEKVFKALRSQSNFNFYYEDELIKNSKPVTLNVVNENFESVLEKCFANQPFTFVIDRNTIVLRKKVAPTIVQPILADIVVTGKVLDEANLPIPGASVKLKGAPLTVQTSSEGEFVIKVPEEATLVVSYVGYETVEVAVEKRKSFNIVLKPSNNGLSEVIVVAYGQKQKKIETLGAQSSLNVQELKQPVANLSTVLAGRVSGLVGVQRSAEPGLDGADIFIRGLNTTSNNAPLILVDGVERSFSNLDPNDVEGFTILKDASSTSVYGVRGANGVILVTTKKGVAGKTKFNFDYYQGVTEFTTIPKAADGVTYLQMANEANTTRGGTPRYSEEVIRKTYTQEDPILYPNVNWMEEIFNDFGNNRKANMNVSGGSDKATFYVSAGLYSENGLFKTDDLQKYDSKISFDRYNFASRLNINATKSTVIDLGIKGFIGNGNYPGTGTSEIFAEAFETYPTIYPKGLYPNGQEPFVSTGGGMNSPFGLLTNRGYVSTYNNQINSDIRVIQDLSSLVKGLSARVLFAFDARNTNRLARIKAPAANYARSRDANGNLVYDIAAPAGNDFLVFSKDNGGERQFYLEGAVSYDNTFGKHHIGGLLLYNQTDKVISSATTLILSLPYRNLGLVGRATYAYDEKYLAEVSLGYNGAENFAPSKRFGYFPSYAIGWVLSNEKFFGNIQKTFQLLKIRASYGVVGNSKINIFSSDPDARDRFTYLAQVASAGGYSYGQTVGSNSVSGLAITRFASDVTWETEKDINLGLEFKTFNNALYIQLDFFNRRRENIFLQRASVPNFVGLPANLLGNLGKNNSKGVDITGEFNKRMGKFDVQFRGTFTYNKNKVIENDQPLQQYDYQDSRGWPIRQRFGYISEGYYTQAEIDNPLVARTAGGTVQAGDIKFRDLNGDGIISEFDQTAIGRSSLPQIVYGFGTSVSYKGFSLGAFFQGIGNVDLYLSNVFMPFRSGVARGSVYENILDRWTPENPRQDAFYPRLSYGADINQNYSASSSHWLMNGKFLRLKTLDFGYTFPRTMFTKFGVKNMRVYFIGYNLLTFSPYKMFDPEMGDGSGTRYPNIKTYSLGLNVSF</sequence>
<evidence type="ECO:0000256" key="3">
    <source>
        <dbReference type="ARBA" id="ARBA00023237"/>
    </source>
</evidence>
<dbReference type="Gene3D" id="2.170.130.10">
    <property type="entry name" value="TonB-dependent receptor, plug domain"/>
    <property type="match status" value="1"/>
</dbReference>
<proteinExistence type="inferred from homology"/>
<feature type="domain" description="Secretin/TonB short N-terminal" evidence="5">
    <location>
        <begin position="69"/>
        <end position="120"/>
    </location>
</feature>
<reference evidence="6 7" key="1">
    <citation type="submission" date="2019-02" db="EMBL/GenBank/DDBJ databases">
        <title>Pedobacter sp. RP-1-13 sp. nov., isolated from Arctic soil.</title>
        <authorList>
            <person name="Dahal R.H."/>
        </authorList>
    </citation>
    <scope>NUCLEOTIDE SEQUENCE [LARGE SCALE GENOMIC DNA]</scope>
    <source>
        <strain evidence="6 7">RP-1-13</strain>
    </source>
</reference>
<accession>A0A4R0MN49</accession>
<keyword evidence="4" id="KW-0812">Transmembrane</keyword>